<protein>
    <submittedName>
        <fullName evidence="1">Type II toxin-antitoxin system HicB family antitoxin</fullName>
    </submittedName>
</protein>
<dbReference type="InterPro" id="IPR035069">
    <property type="entry name" value="TTHA1013/TTHA0281-like"/>
</dbReference>
<gene>
    <name evidence="1" type="ORF">EWV78_19805</name>
</gene>
<dbReference type="EMBL" id="SFBH01000150">
    <property type="protein sequence ID" value="TRU31796.1"/>
    <property type="molecule type" value="Genomic_DNA"/>
</dbReference>
<evidence type="ECO:0000313" key="1">
    <source>
        <dbReference type="EMBL" id="TRU31796.1"/>
    </source>
</evidence>
<proteinExistence type="predicted"/>
<reference evidence="1 2" key="1">
    <citation type="submission" date="2019-01" db="EMBL/GenBank/DDBJ databases">
        <title>Coherence of Microcystis species and biogeography revealed through population genomics.</title>
        <authorList>
            <person name="Perez-Carrascal O.M."/>
            <person name="Terrat Y."/>
            <person name="Giani A."/>
            <person name="Fortin N."/>
            <person name="Tromas N."/>
            <person name="Shapiro B.J."/>
        </authorList>
    </citation>
    <scope>NUCLEOTIDE SEQUENCE [LARGE SCALE GENOMIC DNA]</scope>
    <source>
        <strain evidence="1">Ma_MB_F_20061100_S20D</strain>
    </source>
</reference>
<dbReference type="SUPFAM" id="SSF143100">
    <property type="entry name" value="TTHA1013/TTHA0281-like"/>
    <property type="match status" value="1"/>
</dbReference>
<dbReference type="InterPro" id="IPR049389">
    <property type="entry name" value="TTHA0281-like"/>
</dbReference>
<dbReference type="AlphaFoldDB" id="A0A552EBC4"/>
<organism evidence="1 2">
    <name type="scientific">Microcystis aeruginosa Ma_MB_F_20061100_S20D</name>
    <dbReference type="NCBI Taxonomy" id="2486253"/>
    <lineage>
        <taxon>Bacteria</taxon>
        <taxon>Bacillati</taxon>
        <taxon>Cyanobacteriota</taxon>
        <taxon>Cyanophyceae</taxon>
        <taxon>Oscillatoriophycideae</taxon>
        <taxon>Chroococcales</taxon>
        <taxon>Microcystaceae</taxon>
        <taxon>Microcystis</taxon>
    </lineage>
</organism>
<comment type="caution">
    <text evidence="1">The sequence shown here is derived from an EMBL/GenBank/DDBJ whole genome shotgun (WGS) entry which is preliminary data.</text>
</comment>
<evidence type="ECO:0000313" key="2">
    <source>
        <dbReference type="Proteomes" id="UP000315113"/>
    </source>
</evidence>
<dbReference type="Gene3D" id="3.30.160.250">
    <property type="match status" value="1"/>
</dbReference>
<dbReference type="Pfam" id="PF21748">
    <property type="entry name" value="UPF0150"/>
    <property type="match status" value="1"/>
</dbReference>
<name>A0A552EBC4_MICAE</name>
<dbReference type="Proteomes" id="UP000315113">
    <property type="component" value="Unassembled WGS sequence"/>
</dbReference>
<accession>A0A552EBC4</accession>
<sequence length="90" mass="9844">MLVRYSLSDYIGAAISTSEIEQLEDGSYVGRIPDCQGVIAFGDSLSECQAELRSTLEDWILVGLKLGHTLPVIAGIDLNQEYVRESLDPV</sequence>